<dbReference type="EMBL" id="CM047902">
    <property type="protein sequence ID" value="KAJ0094473.1"/>
    <property type="molecule type" value="Genomic_DNA"/>
</dbReference>
<sequence>MYNHYALRKFLFQPNYGGLLNSLYALFIWFNLKVFRSGSKEEMFFEFSTLVGILIVKITSVSMVIVYVTDLTPSSGNTPIHHKSTIDTPHLDKIVYTDSTPMPNSLPEPSPTDMKKQLIELFRESFGDGCSDGDQNLHGQQEAKPTVFDLPPKSRYELVPNSVCSSERTPYRETYSRKGKSSQYSQCCIPSLMRSLSFTERKKGLSSPVLEDGK</sequence>
<proteinExistence type="predicted"/>
<gene>
    <name evidence="1" type="ORF">Patl1_16917</name>
</gene>
<reference evidence="2" key="1">
    <citation type="journal article" date="2023" name="G3 (Bethesda)">
        <title>Genome assembly and association tests identify interacting loci associated with vigor, precocity, and sex in interspecific pistachio rootstocks.</title>
        <authorList>
            <person name="Palmer W."/>
            <person name="Jacygrad E."/>
            <person name="Sagayaradj S."/>
            <person name="Cavanaugh K."/>
            <person name="Han R."/>
            <person name="Bertier L."/>
            <person name="Beede B."/>
            <person name="Kafkas S."/>
            <person name="Golino D."/>
            <person name="Preece J."/>
            <person name="Michelmore R."/>
        </authorList>
    </citation>
    <scope>NUCLEOTIDE SEQUENCE [LARGE SCALE GENOMIC DNA]</scope>
</reference>
<accession>A0ACC1B6E3</accession>
<name>A0ACC1B6E3_9ROSI</name>
<comment type="caution">
    <text evidence="1">The sequence shown here is derived from an EMBL/GenBank/DDBJ whole genome shotgun (WGS) entry which is preliminary data.</text>
</comment>
<dbReference type="Proteomes" id="UP001164250">
    <property type="component" value="Chromosome 6"/>
</dbReference>
<evidence type="ECO:0000313" key="2">
    <source>
        <dbReference type="Proteomes" id="UP001164250"/>
    </source>
</evidence>
<organism evidence="1 2">
    <name type="scientific">Pistacia atlantica</name>
    <dbReference type="NCBI Taxonomy" id="434234"/>
    <lineage>
        <taxon>Eukaryota</taxon>
        <taxon>Viridiplantae</taxon>
        <taxon>Streptophyta</taxon>
        <taxon>Embryophyta</taxon>
        <taxon>Tracheophyta</taxon>
        <taxon>Spermatophyta</taxon>
        <taxon>Magnoliopsida</taxon>
        <taxon>eudicotyledons</taxon>
        <taxon>Gunneridae</taxon>
        <taxon>Pentapetalae</taxon>
        <taxon>rosids</taxon>
        <taxon>malvids</taxon>
        <taxon>Sapindales</taxon>
        <taxon>Anacardiaceae</taxon>
        <taxon>Pistacia</taxon>
    </lineage>
</organism>
<protein>
    <submittedName>
        <fullName evidence="1">Uncharacterized protein</fullName>
    </submittedName>
</protein>
<keyword evidence="2" id="KW-1185">Reference proteome</keyword>
<evidence type="ECO:0000313" key="1">
    <source>
        <dbReference type="EMBL" id="KAJ0094473.1"/>
    </source>
</evidence>